<evidence type="ECO:0000313" key="2">
    <source>
        <dbReference type="EMBL" id="RWY41554.1"/>
    </source>
</evidence>
<organism evidence="2 3">
    <name type="scientific">Falsigemmobacter intermedius</name>
    <dbReference type="NCBI Taxonomy" id="1553448"/>
    <lineage>
        <taxon>Bacteria</taxon>
        <taxon>Pseudomonadati</taxon>
        <taxon>Pseudomonadota</taxon>
        <taxon>Alphaproteobacteria</taxon>
        <taxon>Rhodobacterales</taxon>
        <taxon>Paracoccaceae</taxon>
        <taxon>Falsigemmobacter</taxon>
    </lineage>
</organism>
<accession>A0A444MC28</accession>
<dbReference type="OrthoDB" id="5438043at2"/>
<dbReference type="Gene3D" id="2.60.40.2250">
    <property type="match status" value="1"/>
</dbReference>
<proteinExistence type="predicted"/>
<dbReference type="EMBL" id="SBLC01000010">
    <property type="protein sequence ID" value="RWY41554.1"/>
    <property type="molecule type" value="Genomic_DNA"/>
</dbReference>
<dbReference type="Gene3D" id="3.10.620.30">
    <property type="match status" value="1"/>
</dbReference>
<dbReference type="Pfam" id="PF01841">
    <property type="entry name" value="Transglut_core"/>
    <property type="match status" value="1"/>
</dbReference>
<name>A0A444MC28_9RHOB</name>
<protein>
    <submittedName>
        <fullName evidence="2">Transglutaminase family protein</fullName>
    </submittedName>
</protein>
<comment type="caution">
    <text evidence="2">The sequence shown here is derived from an EMBL/GenBank/DDBJ whole genome shotgun (WGS) entry which is preliminary data.</text>
</comment>
<evidence type="ECO:0000259" key="1">
    <source>
        <dbReference type="SMART" id="SM00460"/>
    </source>
</evidence>
<dbReference type="Proteomes" id="UP000287168">
    <property type="component" value="Unassembled WGS sequence"/>
</dbReference>
<gene>
    <name evidence="2" type="ORF">EP867_08925</name>
</gene>
<reference evidence="2 3" key="1">
    <citation type="journal article" date="2015" name="Int. J. Syst. Evol. Microbiol.">
        <title>Gemmobacter intermedius sp. nov., isolated from a white stork (Ciconia ciconia).</title>
        <authorList>
            <person name="Kampfer P."/>
            <person name="Jerzak L."/>
            <person name="Wilharm G."/>
            <person name="Golke J."/>
            <person name="Busse H.J."/>
            <person name="Glaeser S.P."/>
        </authorList>
    </citation>
    <scope>NUCLEOTIDE SEQUENCE [LARGE SCALE GENOMIC DNA]</scope>
    <source>
        <strain evidence="2 3">119/4</strain>
    </source>
</reference>
<dbReference type="InterPro" id="IPR038765">
    <property type="entry name" value="Papain-like_cys_pep_sf"/>
</dbReference>
<dbReference type="RefSeq" id="WP_128488297.1">
    <property type="nucleotide sequence ID" value="NZ_JBHLXB010000007.1"/>
</dbReference>
<sequence>MLISLGYEIEIDCRQPMELVALLDPAPEWEPKIVARRALQLSPQVPFRYYTDGHGNRCLRLTAPAGALRLAAEYNLRIDPQPDDWSHEGEAGTPQDFPDEVLRYLLPSRYCETDLLMEKAWELFGAAAPGWERIRAIFDFVNGHIDFGYGHARATRTAAEALAEGKGVCRDFAHLAIALCRCMNIPARYVNGYMGDIGVPVDPAPMDYNAWTEVWAYGRWITLDARHNIPRIGRVAVARGRDASDVPLLHSFGPHGLTRFVVKAEEVNAEGLTPVPGGAVTPL</sequence>
<keyword evidence="3" id="KW-1185">Reference proteome</keyword>
<dbReference type="SMART" id="SM00460">
    <property type="entry name" value="TGc"/>
    <property type="match status" value="1"/>
</dbReference>
<feature type="domain" description="Transglutaminase-like" evidence="1">
    <location>
        <begin position="161"/>
        <end position="227"/>
    </location>
</feature>
<dbReference type="AlphaFoldDB" id="A0A444MC28"/>
<dbReference type="PANTHER" id="PTHR33490">
    <property type="entry name" value="BLR5614 PROTEIN-RELATED"/>
    <property type="match status" value="1"/>
</dbReference>
<dbReference type="InterPro" id="IPR002931">
    <property type="entry name" value="Transglutaminase-like"/>
</dbReference>
<dbReference type="SUPFAM" id="SSF54001">
    <property type="entry name" value="Cysteine proteinases"/>
    <property type="match status" value="1"/>
</dbReference>
<dbReference type="PANTHER" id="PTHR33490:SF12">
    <property type="entry name" value="BLL5557 PROTEIN"/>
    <property type="match status" value="1"/>
</dbReference>
<evidence type="ECO:0000313" key="3">
    <source>
        <dbReference type="Proteomes" id="UP000287168"/>
    </source>
</evidence>